<dbReference type="RefSeq" id="WP_050753691.1">
    <property type="nucleotide sequence ID" value="NZ_JQKC01000005.1"/>
</dbReference>
<gene>
    <name evidence="1" type="ORF">Bccel_4306</name>
</gene>
<evidence type="ECO:0000313" key="2">
    <source>
        <dbReference type="Proteomes" id="UP000036923"/>
    </source>
</evidence>
<name>A0A0L6JUC6_9FIRM</name>
<dbReference type="STRING" id="398512.Bccel_4306"/>
<evidence type="ECO:0000313" key="1">
    <source>
        <dbReference type="EMBL" id="KNY29032.1"/>
    </source>
</evidence>
<sequence>MVSLNETKAFLRIDSSHEDALITSFITSAEDIVESVLRYPLSDFLLDGGTLPELVKTTVWYVVSQFYEFRENVDIRKLTETASLLLTSYRRKEW</sequence>
<dbReference type="OrthoDB" id="5654at2"/>
<keyword evidence="2" id="KW-1185">Reference proteome</keyword>
<dbReference type="InterPro" id="IPR006450">
    <property type="entry name" value="Phage_HK97_gp6-like"/>
</dbReference>
<accession>A0A0L6JUC6</accession>
<proteinExistence type="predicted"/>
<dbReference type="AlphaFoldDB" id="A0A0L6JUC6"/>
<dbReference type="InterPro" id="IPR021146">
    <property type="entry name" value="Phage_gp6-like_head-tail"/>
</dbReference>
<protein>
    <submittedName>
        <fullName evidence="1">Bacteriophage QLRG family DNA packaging</fullName>
    </submittedName>
</protein>
<organism evidence="1 2">
    <name type="scientific">Pseudobacteroides cellulosolvens ATCC 35603 = DSM 2933</name>
    <dbReference type="NCBI Taxonomy" id="398512"/>
    <lineage>
        <taxon>Bacteria</taxon>
        <taxon>Bacillati</taxon>
        <taxon>Bacillota</taxon>
        <taxon>Clostridia</taxon>
        <taxon>Eubacteriales</taxon>
        <taxon>Oscillospiraceae</taxon>
        <taxon>Pseudobacteroides</taxon>
    </lineage>
</organism>
<dbReference type="Proteomes" id="UP000036923">
    <property type="component" value="Unassembled WGS sequence"/>
</dbReference>
<dbReference type="EMBL" id="LGTC01000001">
    <property type="protein sequence ID" value="KNY29032.1"/>
    <property type="molecule type" value="Genomic_DNA"/>
</dbReference>
<dbReference type="NCBIfam" id="TIGR01560">
    <property type="entry name" value="put_DNA_pack"/>
    <property type="match status" value="1"/>
</dbReference>
<reference evidence="2" key="1">
    <citation type="submission" date="2015-07" db="EMBL/GenBank/DDBJ databases">
        <title>Near-Complete Genome Sequence of the Cellulolytic Bacterium Bacteroides (Pseudobacteroides) cellulosolvens ATCC 35603.</title>
        <authorList>
            <person name="Dassa B."/>
            <person name="Utturkar S.M."/>
            <person name="Klingeman D.M."/>
            <person name="Hurt R.A."/>
            <person name="Keller M."/>
            <person name="Xu J."/>
            <person name="Reddy Y.H.K."/>
            <person name="Borovok I."/>
            <person name="Grinberg I.R."/>
            <person name="Lamed R."/>
            <person name="Zhivin O."/>
            <person name="Bayer E.A."/>
            <person name="Brown S.D."/>
        </authorList>
    </citation>
    <scope>NUCLEOTIDE SEQUENCE [LARGE SCALE GENOMIC DNA]</scope>
    <source>
        <strain evidence="2">DSM 2933</strain>
    </source>
</reference>
<dbReference type="Gene3D" id="1.10.3230.30">
    <property type="entry name" value="Phage gp6-like head-tail connector protein"/>
    <property type="match status" value="1"/>
</dbReference>
<dbReference type="CDD" id="cd08054">
    <property type="entry name" value="gp6"/>
    <property type="match status" value="1"/>
</dbReference>
<comment type="caution">
    <text evidence="1">The sequence shown here is derived from an EMBL/GenBank/DDBJ whole genome shotgun (WGS) entry which is preliminary data.</text>
</comment>
<dbReference type="Pfam" id="PF05135">
    <property type="entry name" value="Phage_connect_1"/>
    <property type="match status" value="1"/>
</dbReference>